<evidence type="ECO:0000259" key="2">
    <source>
        <dbReference type="Pfam" id="PF20152"/>
    </source>
</evidence>
<name>A0AAD7DCE6_MYCRO</name>
<keyword evidence="1" id="KW-1133">Transmembrane helix</keyword>
<dbReference type="InterPro" id="IPR045339">
    <property type="entry name" value="DUF6534"/>
</dbReference>
<dbReference type="PANTHER" id="PTHR40465:SF1">
    <property type="entry name" value="DUF6534 DOMAIN-CONTAINING PROTEIN"/>
    <property type="match status" value="1"/>
</dbReference>
<evidence type="ECO:0000313" key="3">
    <source>
        <dbReference type="EMBL" id="KAJ7685993.1"/>
    </source>
</evidence>
<feature type="transmembrane region" description="Helical" evidence="1">
    <location>
        <begin position="75"/>
        <end position="94"/>
    </location>
</feature>
<dbReference type="EMBL" id="JARKIE010000100">
    <property type="protein sequence ID" value="KAJ7685993.1"/>
    <property type="molecule type" value="Genomic_DNA"/>
</dbReference>
<proteinExistence type="predicted"/>
<dbReference type="AlphaFoldDB" id="A0AAD7DCE6"/>
<protein>
    <recommendedName>
        <fullName evidence="2">DUF6534 domain-containing protein</fullName>
    </recommendedName>
</protein>
<keyword evidence="4" id="KW-1185">Reference proteome</keyword>
<feature type="transmembrane region" description="Helical" evidence="1">
    <location>
        <begin position="114"/>
        <end position="136"/>
    </location>
</feature>
<feature type="domain" description="DUF6534" evidence="2">
    <location>
        <begin position="38"/>
        <end position="141"/>
    </location>
</feature>
<organism evidence="3 4">
    <name type="scientific">Mycena rosella</name>
    <name type="common">Pink bonnet</name>
    <name type="synonym">Agaricus rosellus</name>
    <dbReference type="NCBI Taxonomy" id="1033263"/>
    <lineage>
        <taxon>Eukaryota</taxon>
        <taxon>Fungi</taxon>
        <taxon>Dikarya</taxon>
        <taxon>Basidiomycota</taxon>
        <taxon>Agaricomycotina</taxon>
        <taxon>Agaricomycetes</taxon>
        <taxon>Agaricomycetidae</taxon>
        <taxon>Agaricales</taxon>
        <taxon>Marasmiineae</taxon>
        <taxon>Mycenaceae</taxon>
        <taxon>Mycena</taxon>
    </lineage>
</organism>
<accession>A0AAD7DCE6</accession>
<feature type="transmembrane region" description="Helical" evidence="1">
    <location>
        <begin position="36"/>
        <end position="54"/>
    </location>
</feature>
<keyword evidence="1" id="KW-0812">Transmembrane</keyword>
<evidence type="ECO:0000256" key="1">
    <source>
        <dbReference type="SAM" id="Phobius"/>
    </source>
</evidence>
<gene>
    <name evidence="3" type="ORF">B0H17DRAFT_1204542</name>
</gene>
<evidence type="ECO:0000313" key="4">
    <source>
        <dbReference type="Proteomes" id="UP001221757"/>
    </source>
</evidence>
<dbReference type="Proteomes" id="UP001221757">
    <property type="component" value="Unassembled WGS sequence"/>
</dbReference>
<dbReference type="PANTHER" id="PTHR40465">
    <property type="entry name" value="CHROMOSOME 1, WHOLE GENOME SHOTGUN SEQUENCE"/>
    <property type="match status" value="1"/>
</dbReference>
<sequence length="154" mass="17335">MLHVPSIFHEGARNEHEMNTYTELATLKMLSMSCNIAAAVTDALISLVLVYYLYISKTGFVKTDDMLNRLIASTFNIGLPTSICALAACIPVHWYQYSPRFSFQPQINASPQTFIYIFWFLLPANAVYTNTLLVILNTRDYIRAASAPGMVEEI</sequence>
<keyword evidence="1" id="KW-0472">Membrane</keyword>
<dbReference type="Pfam" id="PF20152">
    <property type="entry name" value="DUF6534"/>
    <property type="match status" value="1"/>
</dbReference>
<comment type="caution">
    <text evidence="3">The sequence shown here is derived from an EMBL/GenBank/DDBJ whole genome shotgun (WGS) entry which is preliminary data.</text>
</comment>
<reference evidence="3" key="1">
    <citation type="submission" date="2023-03" db="EMBL/GenBank/DDBJ databases">
        <title>Massive genome expansion in bonnet fungi (Mycena s.s.) driven by repeated elements and novel gene families across ecological guilds.</title>
        <authorList>
            <consortium name="Lawrence Berkeley National Laboratory"/>
            <person name="Harder C.B."/>
            <person name="Miyauchi S."/>
            <person name="Viragh M."/>
            <person name="Kuo A."/>
            <person name="Thoen E."/>
            <person name="Andreopoulos B."/>
            <person name="Lu D."/>
            <person name="Skrede I."/>
            <person name="Drula E."/>
            <person name="Henrissat B."/>
            <person name="Morin E."/>
            <person name="Kohler A."/>
            <person name="Barry K."/>
            <person name="LaButti K."/>
            <person name="Morin E."/>
            <person name="Salamov A."/>
            <person name="Lipzen A."/>
            <person name="Mereny Z."/>
            <person name="Hegedus B."/>
            <person name="Baldrian P."/>
            <person name="Stursova M."/>
            <person name="Weitz H."/>
            <person name="Taylor A."/>
            <person name="Grigoriev I.V."/>
            <person name="Nagy L.G."/>
            <person name="Martin F."/>
            <person name="Kauserud H."/>
        </authorList>
    </citation>
    <scope>NUCLEOTIDE SEQUENCE</scope>
    <source>
        <strain evidence="3">CBHHK067</strain>
    </source>
</reference>